<organism evidence="3 4">
    <name type="scientific">Nostocoides japonicum T1-X7</name>
    <dbReference type="NCBI Taxonomy" id="1194083"/>
    <lineage>
        <taxon>Bacteria</taxon>
        <taxon>Bacillati</taxon>
        <taxon>Actinomycetota</taxon>
        <taxon>Actinomycetes</taxon>
        <taxon>Micrococcales</taxon>
        <taxon>Intrasporangiaceae</taxon>
        <taxon>Nostocoides</taxon>
    </lineage>
</organism>
<dbReference type="Gene3D" id="2.130.10.10">
    <property type="entry name" value="YVTN repeat-like/Quinoprotein amine dehydrogenase"/>
    <property type="match status" value="1"/>
</dbReference>
<feature type="chain" id="PRO_5039143123" description="YncE family protein" evidence="2">
    <location>
        <begin position="25"/>
        <end position="364"/>
    </location>
</feature>
<proteinExistence type="predicted"/>
<gene>
    <name evidence="3" type="ORF">BN12_2170010</name>
</gene>
<evidence type="ECO:0000313" key="3">
    <source>
        <dbReference type="EMBL" id="CCH77709.1"/>
    </source>
</evidence>
<sequence length="364" mass="37659">MSPTKRGKLAAALLAAGVAGSLFAAPAASAHPSSAPRAAAAVSSPVSGHAHHHAPRVVSKALTAGLYQVGYSERHRTLWTTYSVFDTSSSGLVKVDPRTLKASATFPAPVNPATGEGELIFGIAVDDEHDTVWATNTTEDAVSVYSQRTGKQLAYLTGVGHSREIAIDPAHNLAWATGVTDGSITAFDTRTFKQVKRFVVDGAQPSGVTVDPWTGTAYATDLNGSRIIAVSRSSRQPRFIPTGNGPISIALSKDGRLAYTADQADGTASIVDLRRGKVVKTVATGEGSLAIVNDPCSGKVLVANRTAGTVTVIDPRRGVATDTITTAANPNDLTVGGGSVWLVDKSGDGSTVADNIYRISVGTR</sequence>
<keyword evidence="4" id="KW-1185">Reference proteome</keyword>
<evidence type="ECO:0000256" key="2">
    <source>
        <dbReference type="SAM" id="SignalP"/>
    </source>
</evidence>
<dbReference type="STRING" id="1194083.BN12_2170010"/>
<dbReference type="SUPFAM" id="SSF50974">
    <property type="entry name" value="Nitrous oxide reductase, N-terminal domain"/>
    <property type="match status" value="1"/>
</dbReference>
<dbReference type="PANTHER" id="PTHR47197:SF3">
    <property type="entry name" value="DIHYDRO-HEME D1 DEHYDROGENASE"/>
    <property type="match status" value="1"/>
</dbReference>
<comment type="caution">
    <text evidence="3">The sequence shown here is derived from an EMBL/GenBank/DDBJ whole genome shotgun (WGS) entry which is preliminary data.</text>
</comment>
<dbReference type="PROSITE" id="PS51318">
    <property type="entry name" value="TAT"/>
    <property type="match status" value="1"/>
</dbReference>
<evidence type="ECO:0000313" key="4">
    <source>
        <dbReference type="Proteomes" id="UP000035721"/>
    </source>
</evidence>
<protein>
    <recommendedName>
        <fullName evidence="5">YncE family protein</fullName>
    </recommendedName>
</protein>
<dbReference type="InterPro" id="IPR011045">
    <property type="entry name" value="N2O_reductase_N"/>
</dbReference>
<accession>A0A077M0J5</accession>
<dbReference type="PANTHER" id="PTHR47197">
    <property type="entry name" value="PROTEIN NIRF"/>
    <property type="match status" value="1"/>
</dbReference>
<reference evidence="3 4" key="1">
    <citation type="journal article" date="2013" name="ISME J.">
        <title>A metabolic model for members of the genus Tetrasphaera involved in enhanced biological phosphorus removal.</title>
        <authorList>
            <person name="Kristiansen R."/>
            <person name="Nguyen H.T.T."/>
            <person name="Saunders A.M."/>
            <person name="Nielsen J.L."/>
            <person name="Wimmer R."/>
            <person name="Le V.Q."/>
            <person name="McIlroy S.J."/>
            <person name="Petrovski S."/>
            <person name="Seviour R.J."/>
            <person name="Calteau A."/>
            <person name="Nielsen K.L."/>
            <person name="Nielsen P.H."/>
        </authorList>
    </citation>
    <scope>NUCLEOTIDE SEQUENCE [LARGE SCALE GENOMIC DNA]</scope>
    <source>
        <strain evidence="3 4">T1-X7</strain>
    </source>
</reference>
<dbReference type="AlphaFoldDB" id="A0A077M0J5"/>
<dbReference type="Proteomes" id="UP000035721">
    <property type="component" value="Unassembled WGS sequence"/>
</dbReference>
<dbReference type="OrthoDB" id="4859523at2"/>
<dbReference type="InterPro" id="IPR015943">
    <property type="entry name" value="WD40/YVTN_repeat-like_dom_sf"/>
</dbReference>
<name>A0A077M0J5_9MICO</name>
<keyword evidence="2" id="KW-0732">Signal</keyword>
<evidence type="ECO:0008006" key="5">
    <source>
        <dbReference type="Google" id="ProtNLM"/>
    </source>
</evidence>
<dbReference type="InterPro" id="IPR006311">
    <property type="entry name" value="TAT_signal"/>
</dbReference>
<dbReference type="InterPro" id="IPR051200">
    <property type="entry name" value="Host-pathogen_enzymatic-act"/>
</dbReference>
<comment type="cofactor">
    <cofactor evidence="1">
        <name>Cu cation</name>
        <dbReference type="ChEBI" id="CHEBI:23378"/>
    </cofactor>
</comment>
<dbReference type="EMBL" id="CAJB01000132">
    <property type="protein sequence ID" value="CCH77709.1"/>
    <property type="molecule type" value="Genomic_DNA"/>
</dbReference>
<evidence type="ECO:0000256" key="1">
    <source>
        <dbReference type="ARBA" id="ARBA00001935"/>
    </source>
</evidence>
<feature type="signal peptide" evidence="2">
    <location>
        <begin position="1"/>
        <end position="24"/>
    </location>
</feature>
<dbReference type="RefSeq" id="WP_048554643.1">
    <property type="nucleotide sequence ID" value="NZ_HF570958.1"/>
</dbReference>